<feature type="domain" description="S1 motif" evidence="3">
    <location>
        <begin position="66"/>
        <end position="130"/>
    </location>
</feature>
<dbReference type="GO" id="GO:0006401">
    <property type="term" value="P:RNA catabolic process"/>
    <property type="evidence" value="ECO:0007669"/>
    <property type="project" value="UniProtKB-UniRule"/>
</dbReference>
<keyword evidence="2" id="KW-0862">Zinc</keyword>
<comment type="similarity">
    <text evidence="2">Belongs to the CSL4 family.</text>
</comment>
<keyword evidence="2" id="KW-0479">Metal-binding</keyword>
<evidence type="ECO:0000256" key="2">
    <source>
        <dbReference type="HAMAP-Rule" id="MF_00975"/>
    </source>
</evidence>
<dbReference type="EMBL" id="QLOE01000002">
    <property type="protein sequence ID" value="RAO79668.1"/>
    <property type="molecule type" value="Genomic_DNA"/>
</dbReference>
<comment type="function">
    <text evidence="2">Non-catalytic component of the exosome, which is a complex involved in RNA degradation. Increases the RNA binding and the efficiency of RNA degradation. Helpful for the interaction of the exosome with A-poor RNAs.</text>
</comment>
<comment type="subcellular location">
    <subcellularLocation>
        <location evidence="2">Cytoplasm</location>
    </subcellularLocation>
</comment>
<evidence type="ECO:0000313" key="4">
    <source>
        <dbReference type="EMBL" id="RAO79668.1"/>
    </source>
</evidence>
<dbReference type="SUPFAM" id="SSF50249">
    <property type="entry name" value="Nucleic acid-binding proteins"/>
    <property type="match status" value="1"/>
</dbReference>
<dbReference type="GO" id="GO:0000178">
    <property type="term" value="C:exosome (RNase complex)"/>
    <property type="evidence" value="ECO:0007669"/>
    <property type="project" value="UniProtKB-KW"/>
</dbReference>
<gene>
    <name evidence="2" type="primary">csl4</name>
    <name evidence="4" type="ORF">DPC56_02590</name>
</gene>
<dbReference type="Gene3D" id="2.20.70.10">
    <property type="match status" value="1"/>
</dbReference>
<dbReference type="HAMAP" id="MF_00975">
    <property type="entry name" value="Exosome_Csl4"/>
    <property type="match status" value="1"/>
</dbReference>
<dbReference type="InterPro" id="IPR030850">
    <property type="entry name" value="Exosome_Csl4_arc"/>
</dbReference>
<protein>
    <recommendedName>
        <fullName evidence="2">Exosome complex component Csl4</fullName>
    </recommendedName>
</protein>
<name>A0A328PAB1_9EURY</name>
<dbReference type="GO" id="GO:0008270">
    <property type="term" value="F:zinc ion binding"/>
    <property type="evidence" value="ECO:0007669"/>
    <property type="project" value="UniProtKB-UniRule"/>
</dbReference>
<feature type="binding site" evidence="2">
    <location>
        <position position="172"/>
    </location>
    <ligand>
        <name>Zn(2+)</name>
        <dbReference type="ChEBI" id="CHEBI:29105"/>
    </ligand>
</feature>
<dbReference type="SMART" id="SM00316">
    <property type="entry name" value="S1"/>
    <property type="match status" value="1"/>
</dbReference>
<dbReference type="Gene3D" id="2.40.50.140">
    <property type="entry name" value="Nucleic acid-binding proteins"/>
    <property type="match status" value="1"/>
</dbReference>
<reference evidence="4 5" key="1">
    <citation type="submission" date="2018-06" db="EMBL/GenBank/DDBJ databases">
        <title>Draft genome sequence of hyperthermophilic methanogen Methanothermobacter tenebrarum sp. MCM-B 1447.</title>
        <authorList>
            <person name="Pore S.D."/>
            <person name="Dagar S."/>
            <person name="Dhakephalkar P.K."/>
        </authorList>
    </citation>
    <scope>NUCLEOTIDE SEQUENCE [LARGE SCALE GENOMIC DNA]</scope>
    <source>
        <strain evidence="4 5">MCM B 1447</strain>
    </source>
</reference>
<dbReference type="InterPro" id="IPR003029">
    <property type="entry name" value="S1_domain"/>
</dbReference>
<feature type="binding site" evidence="2">
    <location>
        <position position="158"/>
    </location>
    <ligand>
        <name>Zn(2+)</name>
        <dbReference type="ChEBI" id="CHEBI:29105"/>
    </ligand>
</feature>
<dbReference type="GO" id="GO:0003676">
    <property type="term" value="F:nucleic acid binding"/>
    <property type="evidence" value="ECO:0007669"/>
    <property type="project" value="InterPro"/>
</dbReference>
<keyword evidence="5" id="KW-1185">Reference proteome</keyword>
<comment type="subunit">
    <text evidence="2">Component of the archaeal exosome complex. Forms a trimer of Rrp4 and/or Csl4 subunits. The trimer associates with an hexameric ring-like arrangement composed of 3 Rrp41-Rrp42 heterodimers. Interacts with DnaG.</text>
</comment>
<evidence type="ECO:0000259" key="3">
    <source>
        <dbReference type="PROSITE" id="PS50126"/>
    </source>
</evidence>
<dbReference type="AlphaFoldDB" id="A0A328PAB1"/>
<feature type="binding site" evidence="2">
    <location>
        <position position="175"/>
    </location>
    <ligand>
        <name>Zn(2+)</name>
        <dbReference type="ChEBI" id="CHEBI:29105"/>
    </ligand>
</feature>
<dbReference type="Pfam" id="PF14382">
    <property type="entry name" value="ECR1_N"/>
    <property type="match status" value="1"/>
</dbReference>
<dbReference type="InterPro" id="IPR025721">
    <property type="entry name" value="Exosome_cplx_N_dom"/>
</dbReference>
<dbReference type="RefSeq" id="WP_112093498.1">
    <property type="nucleotide sequence ID" value="NZ_QLOE01000002.1"/>
</dbReference>
<dbReference type="SUPFAM" id="SSF110324">
    <property type="entry name" value="Ribosomal L27 protein-like"/>
    <property type="match status" value="1"/>
</dbReference>
<evidence type="ECO:0000256" key="1">
    <source>
        <dbReference type="ARBA" id="ARBA00022835"/>
    </source>
</evidence>
<dbReference type="Proteomes" id="UP000249782">
    <property type="component" value="Unassembled WGS sequence"/>
</dbReference>
<dbReference type="NCBIfam" id="NF034126">
    <property type="entry name" value="PRK09521.1"/>
    <property type="match status" value="1"/>
</dbReference>
<keyword evidence="1 2" id="KW-0271">Exosome</keyword>
<dbReference type="PROSITE" id="PS50126">
    <property type="entry name" value="S1"/>
    <property type="match status" value="1"/>
</dbReference>
<evidence type="ECO:0000313" key="5">
    <source>
        <dbReference type="Proteomes" id="UP000249782"/>
    </source>
</evidence>
<dbReference type="InterPro" id="IPR012340">
    <property type="entry name" value="NA-bd_OB-fold"/>
</dbReference>
<dbReference type="Gene3D" id="2.40.50.100">
    <property type="match status" value="1"/>
</dbReference>
<dbReference type="PANTHER" id="PTHR12686">
    <property type="entry name" value="3'-5' EXORIBONUCLEASE CSL4-RELATED"/>
    <property type="match status" value="1"/>
</dbReference>
<dbReference type="InterPro" id="IPR039771">
    <property type="entry name" value="Csl4"/>
</dbReference>
<dbReference type="GO" id="GO:0006396">
    <property type="term" value="P:RNA processing"/>
    <property type="evidence" value="ECO:0007669"/>
    <property type="project" value="InterPro"/>
</dbReference>
<organism evidence="4 5">
    <name type="scientific">Methanothermobacter tenebrarum</name>
    <dbReference type="NCBI Taxonomy" id="680118"/>
    <lineage>
        <taxon>Archaea</taxon>
        <taxon>Methanobacteriati</taxon>
        <taxon>Methanobacteriota</taxon>
        <taxon>Methanomada group</taxon>
        <taxon>Methanobacteria</taxon>
        <taxon>Methanobacteriales</taxon>
        <taxon>Methanobacteriaceae</taxon>
        <taxon>Methanothermobacter</taxon>
    </lineage>
</organism>
<keyword evidence="2" id="KW-0963">Cytoplasm</keyword>
<accession>A0A328PAB1</accession>
<sequence length="190" mass="20940">MKAKSGDFVFPGDSLAVIEEFVPAEGTYEEKGKIKSLFVGEVARDEKNKRIKVISKTETPPILKEGVVVIGEVIEVKGQRALVRIHHVKGSSRAPVTSFVGAVHISQATNGYLSKLTEAFRIGDIVEARVSRLVGLTGIDLQTTQKSLGVIKAMCTRCRHFMKKVGKDEVICPNCGNREKRKLSTDYRLK</sequence>
<dbReference type="PANTHER" id="PTHR12686:SF8">
    <property type="entry name" value="EXOSOME COMPLEX COMPONENT CSL4"/>
    <property type="match status" value="1"/>
</dbReference>
<proteinExistence type="inferred from homology"/>
<comment type="caution">
    <text evidence="4">The sequence shown here is derived from an EMBL/GenBank/DDBJ whole genome shotgun (WGS) entry which is preliminary data.</text>
</comment>
<feature type="binding site" evidence="2">
    <location>
        <position position="155"/>
    </location>
    <ligand>
        <name>Zn(2+)</name>
        <dbReference type="ChEBI" id="CHEBI:29105"/>
    </ligand>
</feature>
<dbReference type="OrthoDB" id="6768at2157"/>
<dbReference type="GO" id="GO:0005737">
    <property type="term" value="C:cytoplasm"/>
    <property type="evidence" value="ECO:0007669"/>
    <property type="project" value="UniProtKB-SubCell"/>
</dbReference>